<feature type="transmembrane region" description="Helical" evidence="1">
    <location>
        <begin position="44"/>
        <end position="65"/>
    </location>
</feature>
<name>A0A383BZK2_9ZZZZ</name>
<evidence type="ECO:0000313" key="3">
    <source>
        <dbReference type="EMBL" id="SVE25666.1"/>
    </source>
</evidence>
<dbReference type="EMBL" id="UINC01204777">
    <property type="protein sequence ID" value="SVE25666.1"/>
    <property type="molecule type" value="Genomic_DNA"/>
</dbReference>
<keyword evidence="1" id="KW-0812">Transmembrane</keyword>
<accession>A0A383BZK2</accession>
<dbReference type="AlphaFoldDB" id="A0A383BZK2"/>
<feature type="transmembrane region" description="Helical" evidence="1">
    <location>
        <begin position="15"/>
        <end position="38"/>
    </location>
</feature>
<keyword evidence="1" id="KW-1133">Transmembrane helix</keyword>
<sequence>MDTSLRPDKLYFKKYGYFLLLVTVIGYIFFTPFCLFILGEKDSGSLVLILGSIGWLVLCFFILFFSKLWINNLSYIIKDSSITIYKGIFTKIEQNIPDNKVTDFVLYRDLFDRFLGMGSIKVQTAGASGQSGFEGVLNGILDYEKVHTNLREKLVSTQTSTSNESVKSTNVSNETVLVDILSELKDINKKLNN</sequence>
<dbReference type="InterPro" id="IPR005182">
    <property type="entry name" value="YdbS-like_PH"/>
</dbReference>
<organism evidence="3">
    <name type="scientific">marine metagenome</name>
    <dbReference type="NCBI Taxonomy" id="408172"/>
    <lineage>
        <taxon>unclassified sequences</taxon>
        <taxon>metagenomes</taxon>
        <taxon>ecological metagenomes</taxon>
    </lineage>
</organism>
<gene>
    <name evidence="3" type="ORF">METZ01_LOCUS478520</name>
</gene>
<evidence type="ECO:0000259" key="2">
    <source>
        <dbReference type="Pfam" id="PF03703"/>
    </source>
</evidence>
<reference evidence="3" key="1">
    <citation type="submission" date="2018-05" db="EMBL/GenBank/DDBJ databases">
        <authorList>
            <person name="Lanie J.A."/>
            <person name="Ng W.-L."/>
            <person name="Kazmierczak K.M."/>
            <person name="Andrzejewski T.M."/>
            <person name="Davidsen T.M."/>
            <person name="Wayne K.J."/>
            <person name="Tettelin H."/>
            <person name="Glass J.I."/>
            <person name="Rusch D."/>
            <person name="Podicherti R."/>
            <person name="Tsui H.-C.T."/>
            <person name="Winkler M.E."/>
        </authorList>
    </citation>
    <scope>NUCLEOTIDE SEQUENCE</scope>
</reference>
<keyword evidence="1" id="KW-0472">Membrane</keyword>
<dbReference type="Pfam" id="PF03703">
    <property type="entry name" value="bPH_2"/>
    <property type="match status" value="1"/>
</dbReference>
<proteinExistence type="predicted"/>
<protein>
    <recommendedName>
        <fullName evidence="2">YdbS-like PH domain-containing protein</fullName>
    </recommendedName>
</protein>
<feature type="domain" description="YdbS-like PH" evidence="2">
    <location>
        <begin position="72"/>
        <end position="129"/>
    </location>
</feature>
<evidence type="ECO:0000256" key="1">
    <source>
        <dbReference type="SAM" id="Phobius"/>
    </source>
</evidence>